<sequence length="168" mass="18139">MLPGTAPMPPAASLSTIAVSVVKHAGIQPKISAVMLTSMVRVSKYTPGCRTNAYRMTTTQIRESSTPLAQGCHLLYFRGMQAVISVATNIENSSVILPRMVINPARSIVSSLNSAPCLFQGPPESPGRFGVLCRLICRRGFSIGFGLTPRLVIQNSLTVTLYHRHILC</sequence>
<reference evidence="1" key="1">
    <citation type="submission" date="2019-08" db="EMBL/GenBank/DDBJ databases">
        <authorList>
            <person name="Kucharzyk K."/>
            <person name="Murdoch R.W."/>
            <person name="Higgins S."/>
            <person name="Loffler F."/>
        </authorList>
    </citation>
    <scope>NUCLEOTIDE SEQUENCE</scope>
</reference>
<organism evidence="1">
    <name type="scientific">bioreactor metagenome</name>
    <dbReference type="NCBI Taxonomy" id="1076179"/>
    <lineage>
        <taxon>unclassified sequences</taxon>
        <taxon>metagenomes</taxon>
        <taxon>ecological metagenomes</taxon>
    </lineage>
</organism>
<comment type="caution">
    <text evidence="1">The sequence shown here is derived from an EMBL/GenBank/DDBJ whole genome shotgun (WGS) entry which is preliminary data.</text>
</comment>
<proteinExistence type="predicted"/>
<accession>A0A645CDK8</accession>
<gene>
    <name evidence="1" type="ORF">SDC9_121992</name>
</gene>
<protein>
    <submittedName>
        <fullName evidence="1">Uncharacterized protein</fullName>
    </submittedName>
</protein>
<evidence type="ECO:0000313" key="1">
    <source>
        <dbReference type="EMBL" id="MPM75001.1"/>
    </source>
</evidence>
<dbReference type="EMBL" id="VSSQ01026336">
    <property type="protein sequence ID" value="MPM75001.1"/>
    <property type="molecule type" value="Genomic_DNA"/>
</dbReference>
<name>A0A645CDK8_9ZZZZ</name>
<dbReference type="AlphaFoldDB" id="A0A645CDK8"/>